<dbReference type="AlphaFoldDB" id="A0AAD4ZLX3"/>
<evidence type="ECO:0000256" key="1">
    <source>
        <dbReference type="PROSITE-ProRule" id="PRU00708"/>
    </source>
</evidence>
<gene>
    <name evidence="2" type="ORF">L3X38_003362</name>
</gene>
<evidence type="ECO:0000313" key="3">
    <source>
        <dbReference type="Proteomes" id="UP001054821"/>
    </source>
</evidence>
<reference evidence="2 3" key="1">
    <citation type="journal article" date="2022" name="G3 (Bethesda)">
        <title>Whole-genome sequence and methylome profiling of the almond [Prunus dulcis (Mill.) D.A. Webb] cultivar 'Nonpareil'.</title>
        <authorList>
            <person name="D'Amico-Willman K.M."/>
            <person name="Ouma W.Z."/>
            <person name="Meulia T."/>
            <person name="Sideli G.M."/>
            <person name="Gradziel T.M."/>
            <person name="Fresnedo-Ramirez J."/>
        </authorList>
    </citation>
    <scope>NUCLEOTIDE SEQUENCE [LARGE SCALE GENOMIC DNA]</scope>
    <source>
        <strain evidence="2">Clone GOH B32 T37-40</strain>
    </source>
</reference>
<dbReference type="InterPro" id="IPR002885">
    <property type="entry name" value="PPR_rpt"/>
</dbReference>
<name>A0AAD4ZLX3_PRUDU</name>
<dbReference type="PROSITE" id="PS51375">
    <property type="entry name" value="PPR"/>
    <property type="match status" value="1"/>
</dbReference>
<protein>
    <recommendedName>
        <fullName evidence="4">Pentatricopeptide repeat superfamily protein</fullName>
    </recommendedName>
</protein>
<organism evidence="2 3">
    <name type="scientific">Prunus dulcis</name>
    <name type="common">Almond</name>
    <name type="synonym">Amygdalus dulcis</name>
    <dbReference type="NCBI Taxonomy" id="3755"/>
    <lineage>
        <taxon>Eukaryota</taxon>
        <taxon>Viridiplantae</taxon>
        <taxon>Streptophyta</taxon>
        <taxon>Embryophyta</taxon>
        <taxon>Tracheophyta</taxon>
        <taxon>Spermatophyta</taxon>
        <taxon>Magnoliopsida</taxon>
        <taxon>eudicotyledons</taxon>
        <taxon>Gunneridae</taxon>
        <taxon>Pentapetalae</taxon>
        <taxon>rosids</taxon>
        <taxon>fabids</taxon>
        <taxon>Rosales</taxon>
        <taxon>Rosaceae</taxon>
        <taxon>Amygdaloideae</taxon>
        <taxon>Amygdaleae</taxon>
        <taxon>Prunus</taxon>
    </lineage>
</organism>
<feature type="repeat" description="PPR" evidence="1">
    <location>
        <begin position="170"/>
        <end position="204"/>
    </location>
</feature>
<evidence type="ECO:0008006" key="4">
    <source>
        <dbReference type="Google" id="ProtNLM"/>
    </source>
</evidence>
<comment type="caution">
    <text evidence="2">The sequence shown here is derived from an EMBL/GenBank/DDBJ whole genome shotgun (WGS) entry which is preliminary data.</text>
</comment>
<keyword evidence="3" id="KW-1185">Reference proteome</keyword>
<sequence>MSADLRRMHPSLKVHYHTFSSTRTLITSSRSFDYFTQFLPFANDPSSKSLSSINSNERRKVTVGLSRLIKKQQGYALKEFSRRFCPLLLAQVMKLLGSRETAFGFFKLALRDDSEQIVRSCCIVAHLLAGENLRFLAQDVVSCVIAKIEPSRSRHLVGFMWASHCEYESDFSVLDTLMRGFLKAEMGLEALEIVSRMRKVGVKAEFVSNYESFQAFD</sequence>
<proteinExistence type="predicted"/>
<accession>A0AAD4ZLX3</accession>
<evidence type="ECO:0000313" key="2">
    <source>
        <dbReference type="EMBL" id="KAI5350471.1"/>
    </source>
</evidence>
<dbReference type="Proteomes" id="UP001054821">
    <property type="component" value="Chromosome 1"/>
</dbReference>
<dbReference type="EMBL" id="JAJFAZ020000001">
    <property type="protein sequence ID" value="KAI5350471.1"/>
    <property type="molecule type" value="Genomic_DNA"/>
</dbReference>